<dbReference type="Proteomes" id="UP000655225">
    <property type="component" value="Unassembled WGS sequence"/>
</dbReference>
<accession>A0A834Y897</accession>
<reference evidence="3 4" key="1">
    <citation type="submission" date="2020-04" db="EMBL/GenBank/DDBJ databases">
        <title>Plant Genome Project.</title>
        <authorList>
            <person name="Zhang R.-G."/>
        </authorList>
    </citation>
    <scope>NUCLEOTIDE SEQUENCE [LARGE SCALE GENOMIC DNA]</scope>
    <source>
        <strain evidence="3">YNK0</strain>
        <tissue evidence="3">Leaf</tissue>
    </source>
</reference>
<organism evidence="3 4">
    <name type="scientific">Tetracentron sinense</name>
    <name type="common">Spur-leaf</name>
    <dbReference type="NCBI Taxonomy" id="13715"/>
    <lineage>
        <taxon>Eukaryota</taxon>
        <taxon>Viridiplantae</taxon>
        <taxon>Streptophyta</taxon>
        <taxon>Embryophyta</taxon>
        <taxon>Tracheophyta</taxon>
        <taxon>Spermatophyta</taxon>
        <taxon>Magnoliopsida</taxon>
        <taxon>Trochodendrales</taxon>
        <taxon>Trochodendraceae</taxon>
        <taxon>Tetracentron</taxon>
    </lineage>
</organism>
<evidence type="ECO:0000313" key="3">
    <source>
        <dbReference type="EMBL" id="KAF8370072.1"/>
    </source>
</evidence>
<dbReference type="EMBL" id="JABCRI010000305">
    <property type="protein sequence ID" value="KAF8370072.1"/>
    <property type="molecule type" value="Genomic_DNA"/>
</dbReference>
<evidence type="ECO:0000313" key="4">
    <source>
        <dbReference type="Proteomes" id="UP000655225"/>
    </source>
</evidence>
<dbReference type="AlphaFoldDB" id="A0A834Y897"/>
<dbReference type="PANTHER" id="PTHR32166:SF74">
    <property type="entry name" value="OS05G0256350 PROTEIN"/>
    <property type="match status" value="1"/>
</dbReference>
<sequence>MVESIGKLGLGVKAPSYHEARVSLLKKEVAYTNELLQHIRELWGISGCSIMSDCWTDRRNRSLINFLMNSPGTLFLESVDASSYAKTRETLFELLDSYVEKVGEQNVWLTGNMQEKLVHEEDDFTCDQVAEASVANERRVRPTRSRLQSLHRGVDDEPLSNETKSDGEEQYIEEADNNDSYGVMMRWRMKLY</sequence>
<keyword evidence="4" id="KW-1185">Reference proteome</keyword>
<feature type="domain" description="DUF659" evidence="2">
    <location>
        <begin position="15"/>
        <end position="107"/>
    </location>
</feature>
<evidence type="ECO:0000259" key="2">
    <source>
        <dbReference type="Pfam" id="PF04937"/>
    </source>
</evidence>
<dbReference type="PANTHER" id="PTHR32166">
    <property type="entry name" value="OSJNBA0013A04.12 PROTEIN"/>
    <property type="match status" value="1"/>
</dbReference>
<dbReference type="OrthoDB" id="783478at2759"/>
<proteinExistence type="predicted"/>
<evidence type="ECO:0000256" key="1">
    <source>
        <dbReference type="SAM" id="MobiDB-lite"/>
    </source>
</evidence>
<feature type="region of interest" description="Disordered" evidence="1">
    <location>
        <begin position="140"/>
        <end position="170"/>
    </location>
</feature>
<protein>
    <recommendedName>
        <fullName evidence="2">DUF659 domain-containing protein</fullName>
    </recommendedName>
</protein>
<dbReference type="Pfam" id="PF04937">
    <property type="entry name" value="DUF659"/>
    <property type="match status" value="1"/>
</dbReference>
<comment type="caution">
    <text evidence="3">The sequence shown here is derived from an EMBL/GenBank/DDBJ whole genome shotgun (WGS) entry which is preliminary data.</text>
</comment>
<name>A0A834Y897_TETSI</name>
<gene>
    <name evidence="3" type="ORF">HHK36_031892</name>
</gene>
<dbReference type="InterPro" id="IPR007021">
    <property type="entry name" value="DUF659"/>
</dbReference>